<name>A0A8S0PPJ7_OLEEU</name>
<dbReference type="SUPFAM" id="SSF48452">
    <property type="entry name" value="TPR-like"/>
    <property type="match status" value="1"/>
</dbReference>
<feature type="repeat" description="PPR" evidence="2">
    <location>
        <begin position="187"/>
        <end position="217"/>
    </location>
</feature>
<evidence type="ECO:0000313" key="5">
    <source>
        <dbReference type="Proteomes" id="UP000594638"/>
    </source>
</evidence>
<dbReference type="PANTHER" id="PTHR47926:SF359">
    <property type="entry name" value="PENTACOTRIPEPTIDE-REPEAT REGION OF PRORP DOMAIN-CONTAINING PROTEIN"/>
    <property type="match status" value="1"/>
</dbReference>
<dbReference type="EMBL" id="CACTIH010007294">
    <property type="protein sequence ID" value="CAA3008295.1"/>
    <property type="molecule type" value="Genomic_DNA"/>
</dbReference>
<dbReference type="NCBIfam" id="TIGR00756">
    <property type="entry name" value="PPR"/>
    <property type="match status" value="6"/>
</dbReference>
<dbReference type="Pfam" id="PF13041">
    <property type="entry name" value="PPR_2"/>
    <property type="match status" value="3"/>
</dbReference>
<sequence>MVACLLCSAPDVLSRRKFSSSFRAQDAVVLLQNCSNFKQMKQIHAKIIRNGLDNDQVIVTKLLRLCSEYRKIDYAALLLHQTQNPETFTWNLLIRAYTSNGCSYRAIHLYNLMICRGVAPDKFTFPFVTKACLACSFVGKAKEVQGFAIKSGFFGDVYLENVLMDLYFKNQFPDDGLKVFDKMRGRNVVSWTTVIAGLISCGRMDVAQKLFDKMPVRNVVSWTAMINGYARSEKPEKAFELFAKMQLENVRPNEYTLVSLLIACAELGSLKLGQWIHDFAIKNGFEIGVFLGTALIDMYSKCGSLDNAKRVFDEMETKSLATWNSMITSLGVHGCGEEALALFAKMQMDNIQPDAITLVGVLCACLQTTNPESALAYFNYMTERYSIMPSSDQYTSIVEIYCRSNKVVGS</sequence>
<dbReference type="FunFam" id="1.25.40.10:FF:000158">
    <property type="entry name" value="pentatricopeptide repeat-containing protein At2g33680"/>
    <property type="match status" value="1"/>
</dbReference>
<dbReference type="PROSITE" id="PS51375">
    <property type="entry name" value="PPR"/>
    <property type="match status" value="4"/>
</dbReference>
<dbReference type="InterPro" id="IPR002885">
    <property type="entry name" value="PPR_rpt"/>
</dbReference>
<dbReference type="Pfam" id="PF01535">
    <property type="entry name" value="PPR"/>
    <property type="match status" value="1"/>
</dbReference>
<evidence type="ECO:0000313" key="4">
    <source>
        <dbReference type="EMBL" id="CAA3008295.1"/>
    </source>
</evidence>
<comment type="caution">
    <text evidence="3">The sequence shown here is derived from an EMBL/GenBank/DDBJ whole genome shotgun (WGS) entry which is preliminary data.</text>
</comment>
<dbReference type="InterPro" id="IPR046960">
    <property type="entry name" value="PPR_At4g14850-like_plant"/>
</dbReference>
<dbReference type="GO" id="GO:0099402">
    <property type="term" value="P:plant organ development"/>
    <property type="evidence" value="ECO:0007669"/>
    <property type="project" value="UniProtKB-ARBA"/>
</dbReference>
<dbReference type="Proteomes" id="UP000594638">
    <property type="component" value="Unassembled WGS sequence"/>
</dbReference>
<feature type="repeat" description="PPR" evidence="2">
    <location>
        <begin position="218"/>
        <end position="252"/>
    </location>
</feature>
<dbReference type="GO" id="GO:0009451">
    <property type="term" value="P:RNA modification"/>
    <property type="evidence" value="ECO:0007669"/>
    <property type="project" value="InterPro"/>
</dbReference>
<accession>A0A8S0PPJ7</accession>
<organism evidence="3 5">
    <name type="scientific">Olea europaea subsp. europaea</name>
    <dbReference type="NCBI Taxonomy" id="158383"/>
    <lineage>
        <taxon>Eukaryota</taxon>
        <taxon>Viridiplantae</taxon>
        <taxon>Streptophyta</taxon>
        <taxon>Embryophyta</taxon>
        <taxon>Tracheophyta</taxon>
        <taxon>Spermatophyta</taxon>
        <taxon>Magnoliopsida</taxon>
        <taxon>eudicotyledons</taxon>
        <taxon>Gunneridae</taxon>
        <taxon>Pentapetalae</taxon>
        <taxon>asterids</taxon>
        <taxon>lamiids</taxon>
        <taxon>Lamiales</taxon>
        <taxon>Oleaceae</taxon>
        <taxon>Oleeae</taxon>
        <taxon>Olea</taxon>
    </lineage>
</organism>
<evidence type="ECO:0000256" key="2">
    <source>
        <dbReference type="PROSITE-ProRule" id="PRU00708"/>
    </source>
</evidence>
<reference evidence="3 5" key="1">
    <citation type="submission" date="2019-12" db="EMBL/GenBank/DDBJ databases">
        <authorList>
            <person name="Alioto T."/>
            <person name="Alioto T."/>
            <person name="Gomez Garrido J."/>
        </authorList>
    </citation>
    <scope>NUCLEOTIDE SEQUENCE [LARGE SCALE GENOMIC DNA]</scope>
</reference>
<dbReference type="AlphaFoldDB" id="A0A8S0PPJ7"/>
<gene>
    <name evidence="3" type="ORF">OLEA9_A051986</name>
    <name evidence="4" type="ORF">OLEA9_A086532</name>
</gene>
<keyword evidence="1" id="KW-0677">Repeat</keyword>
<proteinExistence type="predicted"/>
<dbReference type="EMBL" id="CACTIH010000151">
    <property type="protein sequence ID" value="CAA2955443.1"/>
    <property type="molecule type" value="Genomic_DNA"/>
</dbReference>
<dbReference type="OrthoDB" id="185373at2759"/>
<dbReference type="GO" id="GO:0003723">
    <property type="term" value="F:RNA binding"/>
    <property type="evidence" value="ECO:0007669"/>
    <property type="project" value="InterPro"/>
</dbReference>
<protein>
    <submittedName>
        <fullName evidence="3">Pentatricopeptide repeat-containing At3g26630, chloroplastic</fullName>
    </submittedName>
</protein>
<keyword evidence="5" id="KW-1185">Reference proteome</keyword>
<feature type="repeat" description="PPR" evidence="2">
    <location>
        <begin position="86"/>
        <end position="120"/>
    </location>
</feature>
<dbReference type="FunFam" id="1.25.40.10:FF:000348">
    <property type="entry name" value="Pentatricopeptide repeat-containing protein chloroplastic"/>
    <property type="match status" value="1"/>
</dbReference>
<evidence type="ECO:0000313" key="3">
    <source>
        <dbReference type="EMBL" id="CAA2955443.1"/>
    </source>
</evidence>
<dbReference type="InterPro" id="IPR011990">
    <property type="entry name" value="TPR-like_helical_dom_sf"/>
</dbReference>
<dbReference type="Gene3D" id="1.25.40.10">
    <property type="entry name" value="Tetratricopeptide repeat domain"/>
    <property type="match status" value="3"/>
</dbReference>
<evidence type="ECO:0000256" key="1">
    <source>
        <dbReference type="ARBA" id="ARBA00022737"/>
    </source>
</evidence>
<dbReference type="Gramene" id="OE9A051986T1">
    <property type="protein sequence ID" value="OE9A051986C1"/>
    <property type="gene ID" value="OE9A051986"/>
</dbReference>
<dbReference type="Gramene" id="OE9A086532T1">
    <property type="protein sequence ID" value="OE9A086532C1"/>
    <property type="gene ID" value="OE9A086532"/>
</dbReference>
<dbReference type="Pfam" id="PF12854">
    <property type="entry name" value="PPR_1"/>
    <property type="match status" value="1"/>
</dbReference>
<dbReference type="PANTHER" id="PTHR47926">
    <property type="entry name" value="PENTATRICOPEPTIDE REPEAT-CONTAINING PROTEIN"/>
    <property type="match status" value="1"/>
</dbReference>
<feature type="repeat" description="PPR" evidence="2">
    <location>
        <begin position="319"/>
        <end position="353"/>
    </location>
</feature>